<evidence type="ECO:0000313" key="1">
    <source>
        <dbReference type="EMBL" id="KAJ7733964.1"/>
    </source>
</evidence>
<sequence length="399" mass="45042">MPLHHDASESHATCPQKLVDLILGGTDKETLKSRALAARSFRLTSQKLIFSELTILPPGCGSIPALQRLADVFSAFPHIALHVRTLRLVQAGFYASCVWMQSDILPVILPLFTNLASLKIRIYNWHIFHSNCEQALHSLITQSMLSSIELEGARLQTNVKLLELLQCHPTSLESASFRDVYTHRSDLNDASLEFAPTHLTVLHIDSHTSALYHWAMRAVDPKCLRDLHTEVQKGTRKFIQRLLDSAVYVETYHLSFWGFVSQPESPNLARMESLGTLELSVELDWDEIEEVGGQDQHNPLNDAMRSLATAPHTVEHLILNLKIRDSYHLKQFVDSPVLDRPLERLEEGLPELRDVVVRIVSGQDHSILQRAIQYLKDVFHGLETKGMLTAVIVRPVSSK</sequence>
<proteinExistence type="predicted"/>
<dbReference type="Proteomes" id="UP001215598">
    <property type="component" value="Unassembled WGS sequence"/>
</dbReference>
<organism evidence="1 2">
    <name type="scientific">Mycena metata</name>
    <dbReference type="NCBI Taxonomy" id="1033252"/>
    <lineage>
        <taxon>Eukaryota</taxon>
        <taxon>Fungi</taxon>
        <taxon>Dikarya</taxon>
        <taxon>Basidiomycota</taxon>
        <taxon>Agaricomycotina</taxon>
        <taxon>Agaricomycetes</taxon>
        <taxon>Agaricomycetidae</taxon>
        <taxon>Agaricales</taxon>
        <taxon>Marasmiineae</taxon>
        <taxon>Mycenaceae</taxon>
        <taxon>Mycena</taxon>
    </lineage>
</organism>
<gene>
    <name evidence="1" type="ORF">B0H16DRAFT_158069</name>
</gene>
<dbReference type="EMBL" id="JARKIB010000135">
    <property type="protein sequence ID" value="KAJ7733964.1"/>
    <property type="molecule type" value="Genomic_DNA"/>
</dbReference>
<reference evidence="1" key="1">
    <citation type="submission" date="2023-03" db="EMBL/GenBank/DDBJ databases">
        <title>Massive genome expansion in bonnet fungi (Mycena s.s.) driven by repeated elements and novel gene families across ecological guilds.</title>
        <authorList>
            <consortium name="Lawrence Berkeley National Laboratory"/>
            <person name="Harder C.B."/>
            <person name="Miyauchi S."/>
            <person name="Viragh M."/>
            <person name="Kuo A."/>
            <person name="Thoen E."/>
            <person name="Andreopoulos B."/>
            <person name="Lu D."/>
            <person name="Skrede I."/>
            <person name="Drula E."/>
            <person name="Henrissat B."/>
            <person name="Morin E."/>
            <person name="Kohler A."/>
            <person name="Barry K."/>
            <person name="LaButti K."/>
            <person name="Morin E."/>
            <person name="Salamov A."/>
            <person name="Lipzen A."/>
            <person name="Mereny Z."/>
            <person name="Hegedus B."/>
            <person name="Baldrian P."/>
            <person name="Stursova M."/>
            <person name="Weitz H."/>
            <person name="Taylor A."/>
            <person name="Grigoriev I.V."/>
            <person name="Nagy L.G."/>
            <person name="Martin F."/>
            <person name="Kauserud H."/>
        </authorList>
    </citation>
    <scope>NUCLEOTIDE SEQUENCE</scope>
    <source>
        <strain evidence="1">CBHHK182m</strain>
    </source>
</reference>
<comment type="caution">
    <text evidence="1">The sequence shown here is derived from an EMBL/GenBank/DDBJ whole genome shotgun (WGS) entry which is preliminary data.</text>
</comment>
<protein>
    <submittedName>
        <fullName evidence="1">Uncharacterized protein</fullName>
    </submittedName>
</protein>
<accession>A0AAD7I4S8</accession>
<keyword evidence="2" id="KW-1185">Reference proteome</keyword>
<name>A0AAD7I4S8_9AGAR</name>
<evidence type="ECO:0000313" key="2">
    <source>
        <dbReference type="Proteomes" id="UP001215598"/>
    </source>
</evidence>
<dbReference type="AlphaFoldDB" id="A0AAD7I4S8"/>